<reference evidence="2" key="1">
    <citation type="submission" date="2020-11" db="EMBL/GenBank/DDBJ databases">
        <title>Isolation and identification of active actinomycetes.</title>
        <authorList>
            <person name="Sun X."/>
        </authorList>
    </citation>
    <scope>NUCLEOTIDE SEQUENCE</scope>
    <source>
        <strain evidence="2">NEAU-A11</strain>
    </source>
</reference>
<evidence type="ECO:0000313" key="2">
    <source>
        <dbReference type="EMBL" id="MBG0564640.1"/>
    </source>
</evidence>
<comment type="caution">
    <text evidence="2">The sequence shown here is derived from an EMBL/GenBank/DDBJ whole genome shotgun (WGS) entry which is preliminary data.</text>
</comment>
<keyword evidence="3" id="KW-1185">Reference proteome</keyword>
<accession>A0A931CGT1</accession>
<evidence type="ECO:0000313" key="3">
    <source>
        <dbReference type="Proteomes" id="UP000598146"/>
    </source>
</evidence>
<proteinExistence type="predicted"/>
<protein>
    <submittedName>
        <fullName evidence="2">ABC transporter permease</fullName>
    </submittedName>
</protein>
<organism evidence="2 3">
    <name type="scientific">Actinoplanes aureus</name>
    <dbReference type="NCBI Taxonomy" id="2792083"/>
    <lineage>
        <taxon>Bacteria</taxon>
        <taxon>Bacillati</taxon>
        <taxon>Actinomycetota</taxon>
        <taxon>Actinomycetes</taxon>
        <taxon>Micromonosporales</taxon>
        <taxon>Micromonosporaceae</taxon>
        <taxon>Actinoplanes</taxon>
    </lineage>
</organism>
<feature type="transmembrane region" description="Helical" evidence="1">
    <location>
        <begin position="12"/>
        <end position="30"/>
    </location>
</feature>
<name>A0A931CGT1_9ACTN</name>
<keyword evidence="1" id="KW-1133">Transmembrane helix</keyword>
<dbReference type="AlphaFoldDB" id="A0A931CGT1"/>
<dbReference type="RefSeq" id="WP_196416430.1">
    <property type="nucleotide sequence ID" value="NZ_JADQTO010000012.1"/>
</dbReference>
<keyword evidence="1" id="KW-0472">Membrane</keyword>
<gene>
    <name evidence="2" type="ORF">I4J89_24635</name>
</gene>
<feature type="transmembrane region" description="Helical" evidence="1">
    <location>
        <begin position="50"/>
        <end position="69"/>
    </location>
</feature>
<keyword evidence="1" id="KW-0812">Transmembrane</keyword>
<dbReference type="EMBL" id="JADQTO010000012">
    <property type="protein sequence ID" value="MBG0564640.1"/>
    <property type="molecule type" value="Genomic_DNA"/>
</dbReference>
<sequence length="82" mass="8888">MSGTRGLRARFWAEAVLAGLTALLTLITLVSREWIEILFGVSPDGGDGSLEWALVVLLGLATVTFALLARAEWRRATVYAAR</sequence>
<evidence type="ECO:0000256" key="1">
    <source>
        <dbReference type="SAM" id="Phobius"/>
    </source>
</evidence>
<dbReference type="Proteomes" id="UP000598146">
    <property type="component" value="Unassembled WGS sequence"/>
</dbReference>